<evidence type="ECO:0000256" key="2">
    <source>
        <dbReference type="ARBA" id="ARBA00009747"/>
    </source>
</evidence>
<evidence type="ECO:0000313" key="12">
    <source>
        <dbReference type="Proteomes" id="UP001165090"/>
    </source>
</evidence>
<dbReference type="HAMAP" id="MF_00692">
    <property type="entry name" value="SelO"/>
    <property type="match status" value="1"/>
</dbReference>
<evidence type="ECO:0000256" key="4">
    <source>
        <dbReference type="ARBA" id="ARBA00022695"/>
    </source>
</evidence>
<organism evidence="11 12">
    <name type="scientific">Volvox africanus</name>
    <dbReference type="NCBI Taxonomy" id="51714"/>
    <lineage>
        <taxon>Eukaryota</taxon>
        <taxon>Viridiplantae</taxon>
        <taxon>Chlorophyta</taxon>
        <taxon>core chlorophytes</taxon>
        <taxon>Chlorophyceae</taxon>
        <taxon>CS clade</taxon>
        <taxon>Chlamydomonadales</taxon>
        <taxon>Volvocaceae</taxon>
        <taxon>Volvox</taxon>
    </lineage>
</organism>
<evidence type="ECO:0000256" key="9">
    <source>
        <dbReference type="ARBA" id="ARBA00031547"/>
    </source>
</evidence>
<reference evidence="11 12" key="1">
    <citation type="journal article" date="2023" name="IScience">
        <title>Expanded male sex-determining region conserved during the evolution of homothallism in the green alga Volvox.</title>
        <authorList>
            <person name="Yamamoto K."/>
            <person name="Matsuzaki R."/>
            <person name="Mahakham W."/>
            <person name="Heman W."/>
            <person name="Sekimoto H."/>
            <person name="Kawachi M."/>
            <person name="Minakuchi Y."/>
            <person name="Toyoda A."/>
            <person name="Nozaki H."/>
        </authorList>
    </citation>
    <scope>NUCLEOTIDE SEQUENCE [LARGE SCALE GENOMIC DNA]</scope>
    <source>
        <strain evidence="11 12">NIES-4468</strain>
    </source>
</reference>
<gene>
    <name evidence="11" type="ORF">VaNZ11_009173</name>
</gene>
<evidence type="ECO:0000256" key="7">
    <source>
        <dbReference type="ARBA" id="ARBA00022840"/>
    </source>
</evidence>
<evidence type="ECO:0000256" key="3">
    <source>
        <dbReference type="ARBA" id="ARBA00022679"/>
    </source>
</evidence>
<keyword evidence="4" id="KW-0548">Nucleotidyltransferase</keyword>
<evidence type="ECO:0000256" key="6">
    <source>
        <dbReference type="ARBA" id="ARBA00022741"/>
    </source>
</evidence>
<accession>A0ABQ5S6Q2</accession>
<comment type="caution">
    <text evidence="11">The sequence shown here is derived from an EMBL/GenBank/DDBJ whole genome shotgun (WGS) entry which is preliminary data.</text>
</comment>
<dbReference type="InterPro" id="IPR003846">
    <property type="entry name" value="SelO"/>
</dbReference>
<dbReference type="EMBL" id="BSDZ01000024">
    <property type="protein sequence ID" value="GLI65597.1"/>
    <property type="molecule type" value="Genomic_DNA"/>
</dbReference>
<keyword evidence="5" id="KW-0479">Metal-binding</keyword>
<evidence type="ECO:0000256" key="1">
    <source>
        <dbReference type="ARBA" id="ARBA00001946"/>
    </source>
</evidence>
<dbReference type="Proteomes" id="UP001165090">
    <property type="component" value="Unassembled WGS sequence"/>
</dbReference>
<evidence type="ECO:0000256" key="8">
    <source>
        <dbReference type="ARBA" id="ARBA00022842"/>
    </source>
</evidence>
<evidence type="ECO:0000256" key="5">
    <source>
        <dbReference type="ARBA" id="ARBA00022723"/>
    </source>
</evidence>
<comment type="cofactor">
    <cofactor evidence="1">
        <name>Mg(2+)</name>
        <dbReference type="ChEBI" id="CHEBI:18420"/>
    </cofactor>
</comment>
<dbReference type="PANTHER" id="PTHR12153">
    <property type="entry name" value="SELENOPROTEIN O"/>
    <property type="match status" value="1"/>
</dbReference>
<evidence type="ECO:0000256" key="10">
    <source>
        <dbReference type="SAM" id="MobiDB-lite"/>
    </source>
</evidence>
<dbReference type="PANTHER" id="PTHR12153:SF15">
    <property type="entry name" value="PROTEIN ADENYLYLTRANSFERASE SELO, MITOCHONDRIAL"/>
    <property type="match status" value="1"/>
</dbReference>
<keyword evidence="7" id="KW-0067">ATP-binding</keyword>
<name>A0ABQ5S6Q2_9CHLO</name>
<keyword evidence="8" id="KW-0460">Magnesium</keyword>
<feature type="region of interest" description="Disordered" evidence="10">
    <location>
        <begin position="715"/>
        <end position="740"/>
    </location>
</feature>
<feature type="compositionally biased region" description="Low complexity" evidence="10">
    <location>
        <begin position="715"/>
        <end position="734"/>
    </location>
</feature>
<evidence type="ECO:0000313" key="11">
    <source>
        <dbReference type="EMBL" id="GLI65597.1"/>
    </source>
</evidence>
<dbReference type="Pfam" id="PF02696">
    <property type="entry name" value="SelO"/>
    <property type="match status" value="1"/>
</dbReference>
<keyword evidence="6" id="KW-0547">Nucleotide-binding</keyword>
<keyword evidence="3" id="KW-0808">Transferase</keyword>
<comment type="similarity">
    <text evidence="2">Belongs to the SELO family.</text>
</comment>
<keyword evidence="12" id="KW-1185">Reference proteome</keyword>
<sequence>MHMLGRKQVLRWSHRLHTSSRGNRFTLKMASAAVQALPTAQTTDMDQQQNNLPFKPRKLEELNFDNLTLRTLPLDTEEGGPVRQVEGACFSRVRPTSVSNPHLVVASPEALALLDVDPAQISRADFAAYFSGNKLLPGAEPAAHCYCGYQFGYFSGQLGDGAAMYLGEVVNSRGERWELQFKGAGKTPYSRQADGRKVLRSSLREFLCSEAMYHLGVPTTRAGTCVTSDTRVVRDVFYDGNAILEKATIITRIAPTFLRFGSFEIFKPVDSFTGRRGSSAGFETTMLPTLLHHTIRTYFPSIWASHDGDAIAAGVGVAPDGSGSPWPPPGGLEQEAKLQAMYVEWLAEVVRRTASLVAAWQGVGWCHGVLNTDNMSIVGVTLDYGPFGFLDRYEPDHICNGSDDSGRYDYKGQPSICRWNCEKLAEAVRTVLPETRGKRVVTETYEPVFRSTYLALMRRKLGLVTPVAAAAAALAGEDVAGGGSHMGATAATLGGDADATGDEALVSELLAVMEESGADFTNTFRCLSRFPVPEPETDPSSPEAVEAGGVLDYILTQVTDAATLAAAAGPRIPADNLHMLTMLAGKNPELLHQMGLTPQMLNAEMARLKRSEQLAKLSDADKQCRDRERWATWLALYGARLQRAVSAGSLDPAMRPAVMNSANPRFILRNWIAQQAIESAEKGDFSEVARVYALLRNPFSDANVDELLLDGNVQDSGKAAAPPAGPSDSGGAAAETGTSCSLPVYDGRPPRWASKLCVTCSS</sequence>
<proteinExistence type="inferred from homology"/>
<protein>
    <recommendedName>
        <fullName evidence="9">Selenoprotein O</fullName>
    </recommendedName>
</protein>